<accession>A0A160TK60</accession>
<organism evidence="2">
    <name type="scientific">hydrothermal vent metagenome</name>
    <dbReference type="NCBI Taxonomy" id="652676"/>
    <lineage>
        <taxon>unclassified sequences</taxon>
        <taxon>metagenomes</taxon>
        <taxon>ecological metagenomes</taxon>
    </lineage>
</organism>
<feature type="region of interest" description="Disordered" evidence="1">
    <location>
        <begin position="259"/>
        <end position="283"/>
    </location>
</feature>
<protein>
    <submittedName>
        <fullName evidence="2">Uncharacterized protein</fullName>
    </submittedName>
</protein>
<feature type="compositionally biased region" description="Low complexity" evidence="1">
    <location>
        <begin position="261"/>
        <end position="273"/>
    </location>
</feature>
<proteinExistence type="predicted"/>
<reference evidence="2" key="1">
    <citation type="submission" date="2015-10" db="EMBL/GenBank/DDBJ databases">
        <authorList>
            <person name="Gilbert D.G."/>
        </authorList>
    </citation>
    <scope>NUCLEOTIDE SEQUENCE</scope>
</reference>
<dbReference type="EMBL" id="CZQE01000072">
    <property type="protein sequence ID" value="CUS43669.1"/>
    <property type="molecule type" value="Genomic_DNA"/>
</dbReference>
<feature type="region of interest" description="Disordered" evidence="1">
    <location>
        <begin position="1"/>
        <end position="24"/>
    </location>
</feature>
<name>A0A160TK60_9ZZZZ</name>
<feature type="compositionally biased region" description="Basic residues" evidence="1">
    <location>
        <begin position="274"/>
        <end position="283"/>
    </location>
</feature>
<evidence type="ECO:0000313" key="2">
    <source>
        <dbReference type="EMBL" id="CUS43669.1"/>
    </source>
</evidence>
<gene>
    <name evidence="2" type="ORF">MGWOODY_Smn2573</name>
</gene>
<evidence type="ECO:0000256" key="1">
    <source>
        <dbReference type="SAM" id="MobiDB-lite"/>
    </source>
</evidence>
<dbReference type="AlphaFoldDB" id="A0A160TK60"/>
<sequence length="283" mass="32090">MEQHVDAAGARPDSTGEQPCDEIDVTPHRREIGERQRRLLPFAGQCLDQPLGIVPAAGEQAFEPPARIERHPAAMRHVDLEQAELHCHAGARHRAGMDRIRARQHAGDPREILMRHLERPAQPRDARMEGQSEPRLEHRPVLVAQAQHRGDILRRPGQFGRQRVLRHLGEHRRQLRPADLARLPLGAGLRPRPEDRSVFFHPFEQRLAGAPILRQSRAQHRCQAPRRHRRAHCLIRLAARGRSYGVGLRTLWFLGLNMPGPTTRPGATSASARSGRRRAQARI</sequence>